<dbReference type="KEGG" id="sphk:SKP52_05950"/>
<feature type="domain" description="Multidrug resistance protein MdtA-like alpha-helical hairpin" evidence="3">
    <location>
        <begin position="159"/>
        <end position="216"/>
    </location>
</feature>
<dbReference type="Gene3D" id="2.40.30.170">
    <property type="match status" value="1"/>
</dbReference>
<dbReference type="EMBL" id="CP009122">
    <property type="protein sequence ID" value="AJA08115.1"/>
    <property type="molecule type" value="Genomic_DNA"/>
</dbReference>
<feature type="domain" description="CusB-like beta-barrel" evidence="5">
    <location>
        <begin position="290"/>
        <end position="333"/>
    </location>
</feature>
<keyword evidence="2" id="KW-1133">Transmembrane helix</keyword>
<feature type="region of interest" description="Disordered" evidence="1">
    <location>
        <begin position="1"/>
        <end position="43"/>
    </location>
</feature>
<dbReference type="Pfam" id="PF25876">
    <property type="entry name" value="HH_MFP_RND"/>
    <property type="match status" value="1"/>
</dbReference>
<dbReference type="HOGENOM" id="CLU_018816_15_1_5"/>
<dbReference type="Proteomes" id="UP000030907">
    <property type="component" value="Chromosome"/>
</dbReference>
<dbReference type="Gene3D" id="2.40.50.100">
    <property type="match status" value="1"/>
</dbReference>
<dbReference type="STRING" id="1515612.SKP52_05950"/>
<evidence type="ECO:0000259" key="5">
    <source>
        <dbReference type="Pfam" id="PF25954"/>
    </source>
</evidence>
<name>A0A0A7PDM9_9SPHN</name>
<keyword evidence="2" id="KW-0472">Membrane</keyword>
<evidence type="ECO:0000259" key="3">
    <source>
        <dbReference type="Pfam" id="PF25876"/>
    </source>
</evidence>
<keyword evidence="2" id="KW-0812">Transmembrane</keyword>
<evidence type="ECO:0000256" key="1">
    <source>
        <dbReference type="SAM" id="MobiDB-lite"/>
    </source>
</evidence>
<dbReference type="PANTHER" id="PTHR30386">
    <property type="entry name" value="MEMBRANE FUSION SUBUNIT OF EMRAB-TOLC MULTIDRUG EFFLUX PUMP"/>
    <property type="match status" value="1"/>
</dbReference>
<dbReference type="InterPro" id="IPR050739">
    <property type="entry name" value="MFP"/>
</dbReference>
<dbReference type="RefSeq" id="WP_081997222.1">
    <property type="nucleotide sequence ID" value="NZ_CP009122.1"/>
</dbReference>
<dbReference type="Pfam" id="PF25917">
    <property type="entry name" value="BSH_RND"/>
    <property type="match status" value="1"/>
</dbReference>
<dbReference type="AlphaFoldDB" id="A0A0A7PDM9"/>
<dbReference type="OrthoDB" id="9811754at2"/>
<dbReference type="PANTHER" id="PTHR30386:SF24">
    <property type="entry name" value="MULTIDRUG RESISTANCE EFFLUX PUMP"/>
    <property type="match status" value="1"/>
</dbReference>
<evidence type="ECO:0000313" key="6">
    <source>
        <dbReference type="EMBL" id="AJA08115.1"/>
    </source>
</evidence>
<feature type="compositionally biased region" description="Basic and acidic residues" evidence="1">
    <location>
        <begin position="1"/>
        <end position="16"/>
    </location>
</feature>
<evidence type="ECO:0000259" key="4">
    <source>
        <dbReference type="Pfam" id="PF25917"/>
    </source>
</evidence>
<proteinExistence type="predicted"/>
<dbReference type="Pfam" id="PF25954">
    <property type="entry name" value="Beta-barrel_RND_2"/>
    <property type="match status" value="1"/>
</dbReference>
<sequence length="390" mass="41381">MSDEPKANVPKTEPEKAALPPAPPETAPASDPQVEARPSAWRPPDKKRTTVIVIVAVAVFAILAILYSWQLPPFAGGAERTDNAYVRGRVTIISPQVSGYVTSVPVQDFAEVKAGQILATIDDRIYRARVAQAEANVAAQQAALANSAQAQRSREVATDSQNAGIANAQAQLVRAEADMRRARALVADGSISTREFDQTRAALLAAQAGVQQARASRAIGTQDVRTVVVGRAGLEAAVESAKAQLRLAQIDLDNTIIRAPADGQLSEIGVRVGAYVTAGTQLLSVVPHHVWVIANFKEAQTGDMAIGQRARFTVDALGDAELTGRIENLSPAAGSEFAVLKADNATGNFVKVAQRIAVRIKIDDKQPMAARLRPGMSVEVHVDTNSGSRR</sequence>
<evidence type="ECO:0000256" key="2">
    <source>
        <dbReference type="SAM" id="Phobius"/>
    </source>
</evidence>
<gene>
    <name evidence="6" type="ORF">SKP52_05950</name>
</gene>
<dbReference type="InterPro" id="IPR058792">
    <property type="entry name" value="Beta-barrel_RND_2"/>
</dbReference>
<dbReference type="InterPro" id="IPR058624">
    <property type="entry name" value="MdtA-like_HH"/>
</dbReference>
<dbReference type="Gene3D" id="1.10.287.470">
    <property type="entry name" value="Helix hairpin bin"/>
    <property type="match status" value="2"/>
</dbReference>
<feature type="transmembrane region" description="Helical" evidence="2">
    <location>
        <begin position="51"/>
        <end position="69"/>
    </location>
</feature>
<reference evidence="6 7" key="1">
    <citation type="journal article" date="2015" name="Int. J. Syst. Evol. Microbiol.">
        <title>Description of Sphingopyxis fribergensis sp. nov. - a soil bacterium with the ability to degrade styrene and phenylacetic acid.</title>
        <authorList>
            <person name="Oelschlagel M."/>
            <person name="Ruckert C."/>
            <person name="Kalinowski J."/>
            <person name="Schmidt G."/>
            <person name="Schlomann M."/>
            <person name="Tischler D."/>
        </authorList>
    </citation>
    <scope>NUCLEOTIDE SEQUENCE [LARGE SCALE GENOMIC DNA]</scope>
    <source>
        <strain evidence="6 7">Kp5.2</strain>
    </source>
</reference>
<dbReference type="InterPro" id="IPR058625">
    <property type="entry name" value="MdtA-like_BSH"/>
</dbReference>
<keyword evidence="7" id="KW-1185">Reference proteome</keyword>
<protein>
    <submittedName>
        <fullName evidence="6">Secretion protein HlyD family protein</fullName>
    </submittedName>
</protein>
<organism evidence="6 7">
    <name type="scientific">Sphingopyxis fribergensis</name>
    <dbReference type="NCBI Taxonomy" id="1515612"/>
    <lineage>
        <taxon>Bacteria</taxon>
        <taxon>Pseudomonadati</taxon>
        <taxon>Pseudomonadota</taxon>
        <taxon>Alphaproteobacteria</taxon>
        <taxon>Sphingomonadales</taxon>
        <taxon>Sphingomonadaceae</taxon>
        <taxon>Sphingopyxis</taxon>
    </lineage>
</organism>
<evidence type="ECO:0000313" key="7">
    <source>
        <dbReference type="Proteomes" id="UP000030907"/>
    </source>
</evidence>
<feature type="domain" description="Multidrug resistance protein MdtA-like barrel-sandwich hybrid" evidence="4">
    <location>
        <begin position="92"/>
        <end position="286"/>
    </location>
</feature>
<dbReference type="SUPFAM" id="SSF111369">
    <property type="entry name" value="HlyD-like secretion proteins"/>
    <property type="match status" value="3"/>
</dbReference>
<accession>A0A0A7PDM9</accession>